<evidence type="ECO:0000256" key="1">
    <source>
        <dbReference type="SAM" id="SignalP"/>
    </source>
</evidence>
<feature type="chain" id="PRO_5020326859" description="Outer membrane lipoprotein-sorting protein" evidence="1">
    <location>
        <begin position="21"/>
        <end position="240"/>
    </location>
</feature>
<organism evidence="2 3">
    <name type="scientific">Pedobacter frigoris</name>
    <dbReference type="NCBI Taxonomy" id="2571272"/>
    <lineage>
        <taxon>Bacteria</taxon>
        <taxon>Pseudomonadati</taxon>
        <taxon>Bacteroidota</taxon>
        <taxon>Sphingobacteriia</taxon>
        <taxon>Sphingobacteriales</taxon>
        <taxon>Sphingobacteriaceae</taxon>
        <taxon>Pedobacter</taxon>
    </lineage>
</organism>
<keyword evidence="1" id="KW-0732">Signal</keyword>
<name>A0A4U1CLQ0_9SPHI</name>
<dbReference type="Proteomes" id="UP000307244">
    <property type="component" value="Unassembled WGS sequence"/>
</dbReference>
<dbReference type="RefSeq" id="WP_136835800.1">
    <property type="nucleotide sequence ID" value="NZ_SWBQ01000002.1"/>
</dbReference>
<keyword evidence="3" id="KW-1185">Reference proteome</keyword>
<evidence type="ECO:0008006" key="4">
    <source>
        <dbReference type="Google" id="ProtNLM"/>
    </source>
</evidence>
<gene>
    <name evidence="2" type="ORF">FA047_09525</name>
</gene>
<dbReference type="AlphaFoldDB" id="A0A4U1CLQ0"/>
<comment type="caution">
    <text evidence="2">The sequence shown here is derived from an EMBL/GenBank/DDBJ whole genome shotgun (WGS) entry which is preliminary data.</text>
</comment>
<dbReference type="EMBL" id="SWBQ01000002">
    <property type="protein sequence ID" value="TKC07476.1"/>
    <property type="molecule type" value="Genomic_DNA"/>
</dbReference>
<protein>
    <recommendedName>
        <fullName evidence="4">Outer membrane lipoprotein-sorting protein</fullName>
    </recommendedName>
</protein>
<accession>A0A4U1CLQ0</accession>
<sequence>MLKKSLFFAALVALNLNTQAQTNILSKVIGRYGGKWPKTLSFTQTTTLFTPKGEVKQTWFEAGSLPNYFRIDFNREKGNTVIFDGDKEYYFKENKLTRTGKNNNPLIYLLGGMYFDSIDTVKNKLSKIGVDHTLESTNTWNGKNVLVVGTTKDDATKTQLWFDAKELYLVRFIQKEENSTLDVHFSGQQKLGNTWHETIVDVYKNNKMLQKEEYSEFKTNIKLDEAIFDPNQFGKVHWLN</sequence>
<feature type="signal peptide" evidence="1">
    <location>
        <begin position="1"/>
        <end position="20"/>
    </location>
</feature>
<evidence type="ECO:0000313" key="2">
    <source>
        <dbReference type="EMBL" id="TKC07476.1"/>
    </source>
</evidence>
<evidence type="ECO:0000313" key="3">
    <source>
        <dbReference type="Proteomes" id="UP000307244"/>
    </source>
</evidence>
<proteinExistence type="predicted"/>
<dbReference type="OrthoDB" id="1091975at2"/>
<reference evidence="2 3" key="1">
    <citation type="submission" date="2019-04" db="EMBL/GenBank/DDBJ databases">
        <title>Pedobacter sp. RP-3-15 sp. nov., isolated from Arctic soil.</title>
        <authorList>
            <person name="Dahal R.H."/>
            <person name="Kim D.-U."/>
        </authorList>
    </citation>
    <scope>NUCLEOTIDE SEQUENCE [LARGE SCALE GENOMIC DNA]</scope>
    <source>
        <strain evidence="2 3">RP-3-15</strain>
    </source>
</reference>